<dbReference type="Proteomes" id="UP000271098">
    <property type="component" value="Unassembled WGS sequence"/>
</dbReference>
<feature type="region of interest" description="Disordered" evidence="1">
    <location>
        <begin position="1"/>
        <end position="56"/>
    </location>
</feature>
<reference evidence="4" key="1">
    <citation type="submission" date="2016-06" db="UniProtKB">
        <authorList>
            <consortium name="WormBaseParasite"/>
        </authorList>
    </citation>
    <scope>IDENTIFICATION</scope>
</reference>
<keyword evidence="3" id="KW-1185">Reference proteome</keyword>
<dbReference type="EMBL" id="UYRT01027632">
    <property type="protein sequence ID" value="VDK66575.1"/>
    <property type="molecule type" value="Genomic_DNA"/>
</dbReference>
<evidence type="ECO:0000313" key="4">
    <source>
        <dbReference type="WBParaSite" id="GPUH_0000895701-mRNA-1"/>
    </source>
</evidence>
<evidence type="ECO:0000256" key="1">
    <source>
        <dbReference type="SAM" id="MobiDB-lite"/>
    </source>
</evidence>
<proteinExistence type="predicted"/>
<accession>A0A183DJQ6</accession>
<dbReference type="AlphaFoldDB" id="A0A183DJQ6"/>
<protein>
    <submittedName>
        <fullName evidence="2 4">Uncharacterized protein</fullName>
    </submittedName>
</protein>
<dbReference type="WBParaSite" id="GPUH_0000895701-mRNA-1">
    <property type="protein sequence ID" value="GPUH_0000895701-mRNA-1"/>
    <property type="gene ID" value="GPUH_0000895701"/>
</dbReference>
<organism evidence="4">
    <name type="scientific">Gongylonema pulchrum</name>
    <dbReference type="NCBI Taxonomy" id="637853"/>
    <lineage>
        <taxon>Eukaryota</taxon>
        <taxon>Metazoa</taxon>
        <taxon>Ecdysozoa</taxon>
        <taxon>Nematoda</taxon>
        <taxon>Chromadorea</taxon>
        <taxon>Rhabditida</taxon>
        <taxon>Spirurina</taxon>
        <taxon>Spiruromorpha</taxon>
        <taxon>Spiruroidea</taxon>
        <taxon>Gongylonematidae</taxon>
        <taxon>Gongylonema</taxon>
    </lineage>
</organism>
<name>A0A183DJQ6_9BILA</name>
<gene>
    <name evidence="2" type="ORF">GPUH_LOCUS8947</name>
</gene>
<evidence type="ECO:0000313" key="3">
    <source>
        <dbReference type="Proteomes" id="UP000271098"/>
    </source>
</evidence>
<sequence length="106" mass="11229">MIGIKIPPPPNVPPFFGLRPSNPGEVIPRGSLPSDNNQEKHAVNASSPLSADSPIGEGSVRSILASGVKLAAADESIDQDEPYGRMMLKAKGKDLRAQGFFCICTR</sequence>
<feature type="compositionally biased region" description="Pro residues" evidence="1">
    <location>
        <begin position="1"/>
        <end position="13"/>
    </location>
</feature>
<evidence type="ECO:0000313" key="2">
    <source>
        <dbReference type="EMBL" id="VDK66575.1"/>
    </source>
</evidence>
<reference evidence="2 3" key="2">
    <citation type="submission" date="2018-11" db="EMBL/GenBank/DDBJ databases">
        <authorList>
            <consortium name="Pathogen Informatics"/>
        </authorList>
    </citation>
    <scope>NUCLEOTIDE SEQUENCE [LARGE SCALE GENOMIC DNA]</scope>
</reference>